<keyword evidence="12" id="KW-0547">Nucleotide-binding</keyword>
<keyword evidence="17" id="KW-0752">Steroid biosynthesis</keyword>
<evidence type="ECO:0000256" key="19">
    <source>
        <dbReference type="ARBA" id="ARBA00023098"/>
    </source>
</evidence>
<reference evidence="34 35" key="1">
    <citation type="submission" date="2019-02" db="EMBL/GenBank/DDBJ databases">
        <title>Genome sequencing of the rare red list fungi Phellinidium pouzarii.</title>
        <authorList>
            <person name="Buettner E."/>
            <person name="Kellner H."/>
        </authorList>
    </citation>
    <scope>NUCLEOTIDE SEQUENCE [LARGE SCALE GENOMIC DNA]</scope>
    <source>
        <strain evidence="34 35">DSM 108285</strain>
    </source>
</reference>
<evidence type="ECO:0000256" key="24">
    <source>
        <dbReference type="ARBA" id="ARBA00029310"/>
    </source>
</evidence>
<dbReference type="PROSITE" id="PS00868">
    <property type="entry name" value="CYS_MET_METAB_PP"/>
    <property type="match status" value="1"/>
</dbReference>
<proteinExistence type="inferred from homology"/>
<dbReference type="EC" id="4.4.1.13" evidence="6"/>
<gene>
    <name evidence="34" type="ORF">EW145_g1028</name>
</gene>
<dbReference type="NCBIfam" id="TIGR01329">
    <property type="entry name" value="cysta_beta_ly_E"/>
    <property type="match status" value="1"/>
</dbReference>
<dbReference type="NCBIfam" id="TIGR00549">
    <property type="entry name" value="mevalon_kin"/>
    <property type="match status" value="1"/>
</dbReference>
<evidence type="ECO:0000256" key="29">
    <source>
        <dbReference type="ARBA" id="ARBA00047625"/>
    </source>
</evidence>
<evidence type="ECO:0000256" key="20">
    <source>
        <dbReference type="ARBA" id="ARBA00023166"/>
    </source>
</evidence>
<comment type="catalytic activity">
    <reaction evidence="24">
        <text>(R)-mevalonate + ATP = (R)-5-phosphomevalonate + ADP + H(+)</text>
        <dbReference type="Rhea" id="RHEA:17065"/>
        <dbReference type="ChEBI" id="CHEBI:15378"/>
        <dbReference type="ChEBI" id="CHEBI:30616"/>
        <dbReference type="ChEBI" id="CHEBI:36464"/>
        <dbReference type="ChEBI" id="CHEBI:58146"/>
        <dbReference type="ChEBI" id="CHEBI:456216"/>
        <dbReference type="EC" id="2.7.1.36"/>
    </reaction>
    <physiologicalReaction direction="left-to-right" evidence="24">
        <dbReference type="Rhea" id="RHEA:17066"/>
    </physiologicalReaction>
</comment>
<dbReference type="InterPro" id="IPR015421">
    <property type="entry name" value="PyrdxlP-dep_Trfase_major"/>
</dbReference>
<dbReference type="GO" id="GO:0030170">
    <property type="term" value="F:pyridoxal phosphate binding"/>
    <property type="evidence" value="ECO:0007669"/>
    <property type="project" value="InterPro"/>
</dbReference>
<keyword evidence="19" id="KW-0443">Lipid metabolism</keyword>
<dbReference type="AlphaFoldDB" id="A0A4S4LGM9"/>
<dbReference type="GO" id="GO:0046872">
    <property type="term" value="F:metal ion binding"/>
    <property type="evidence" value="ECO:0007669"/>
    <property type="project" value="UniProtKB-KW"/>
</dbReference>
<dbReference type="InterPro" id="IPR054542">
    <property type="entry name" value="Cys_met_metab_PP"/>
</dbReference>
<dbReference type="GO" id="GO:0071266">
    <property type="term" value="P:'de novo' L-methionine biosynthetic process"/>
    <property type="evidence" value="ECO:0007669"/>
    <property type="project" value="InterPro"/>
</dbReference>
<keyword evidence="23" id="KW-0456">Lyase</keyword>
<keyword evidence="20" id="KW-1207">Sterol metabolism</keyword>
<dbReference type="InterPro" id="IPR020568">
    <property type="entry name" value="Ribosomal_Su5_D2-typ_SF"/>
</dbReference>
<keyword evidence="10" id="KW-0808">Transferase</keyword>
<keyword evidence="7" id="KW-0963">Cytoplasm</keyword>
<comment type="similarity">
    <text evidence="3">Belongs to the GHMP kinase family. Mevalonate kinase subfamily.</text>
</comment>
<evidence type="ECO:0000256" key="11">
    <source>
        <dbReference type="ARBA" id="ARBA00022723"/>
    </source>
</evidence>
<dbReference type="InterPro" id="IPR006238">
    <property type="entry name" value="Cys_b_lyase_euk"/>
</dbReference>
<comment type="cofactor">
    <cofactor evidence="1">
        <name>pyridoxal 5'-phosphate</name>
        <dbReference type="ChEBI" id="CHEBI:597326"/>
    </cofactor>
</comment>
<evidence type="ECO:0000256" key="21">
    <source>
        <dbReference type="ARBA" id="ARBA00023167"/>
    </source>
</evidence>
<dbReference type="Pfam" id="PF01053">
    <property type="entry name" value="Cys_Met_Meta_PP"/>
    <property type="match status" value="1"/>
</dbReference>
<dbReference type="InterPro" id="IPR014721">
    <property type="entry name" value="Ribsml_uS5_D2-typ_fold_subgr"/>
</dbReference>
<dbReference type="Proteomes" id="UP000308199">
    <property type="component" value="Unassembled WGS sequence"/>
</dbReference>
<dbReference type="InterPro" id="IPR015424">
    <property type="entry name" value="PyrdxlP-dep_Trfase"/>
</dbReference>
<dbReference type="Pfam" id="PF10509">
    <property type="entry name" value="GalKase_gal_bdg"/>
    <property type="match status" value="1"/>
</dbReference>
<dbReference type="InterPro" id="IPR013750">
    <property type="entry name" value="GHMP_kinase_C_dom"/>
</dbReference>
<evidence type="ECO:0000256" key="25">
    <source>
        <dbReference type="ARBA" id="ARBA00029438"/>
    </source>
</evidence>
<dbReference type="InterPro" id="IPR036554">
    <property type="entry name" value="GHMP_kinase_C_sf"/>
</dbReference>
<dbReference type="InterPro" id="IPR000277">
    <property type="entry name" value="Cys/Met-Metab_PyrdxlP-dep_enz"/>
</dbReference>
<evidence type="ECO:0000256" key="23">
    <source>
        <dbReference type="ARBA" id="ARBA00023239"/>
    </source>
</evidence>
<accession>A0A4S4LGM9</accession>
<dbReference type="OrthoDB" id="2545919at2759"/>
<comment type="pathway">
    <text evidence="26">Amino-acid biosynthesis; L-methionine biosynthesis via de novo pathway; L-homocysteine from L-cystathionine: step 1/1.</text>
</comment>
<dbReference type="UniPathway" id="UPA00057">
    <property type="reaction ID" value="UER00098"/>
</dbReference>
<dbReference type="GO" id="GO:0005975">
    <property type="term" value="P:carbohydrate metabolic process"/>
    <property type="evidence" value="ECO:0007669"/>
    <property type="project" value="UniProtKB-ARBA"/>
</dbReference>
<dbReference type="GO" id="GO:0047804">
    <property type="term" value="F:cysteine-S-conjugate beta-lyase activity"/>
    <property type="evidence" value="ECO:0007669"/>
    <property type="project" value="UniProtKB-EC"/>
</dbReference>
<dbReference type="InterPro" id="IPR019539">
    <property type="entry name" value="GalKase_N"/>
</dbReference>
<dbReference type="GO" id="GO:0019346">
    <property type="term" value="P:transsulfuration"/>
    <property type="evidence" value="ECO:0007669"/>
    <property type="project" value="InterPro"/>
</dbReference>
<dbReference type="Pfam" id="PF08544">
    <property type="entry name" value="GHMP_kinases_C"/>
    <property type="match status" value="1"/>
</dbReference>
<comment type="subcellular location">
    <subcellularLocation>
        <location evidence="2">Cytoplasm</location>
    </subcellularLocation>
</comment>
<keyword evidence="16" id="KW-0663">Pyridoxal phosphate</keyword>
<dbReference type="EMBL" id="SGPK01000025">
    <property type="protein sequence ID" value="THH10897.1"/>
    <property type="molecule type" value="Genomic_DNA"/>
</dbReference>
<dbReference type="Gene3D" id="3.90.1150.10">
    <property type="entry name" value="Aspartate Aminotransferase, domain 1"/>
    <property type="match status" value="1"/>
</dbReference>
<evidence type="ECO:0000256" key="3">
    <source>
        <dbReference type="ARBA" id="ARBA00006495"/>
    </source>
</evidence>
<comment type="pathway">
    <text evidence="25">Isoprenoid biosynthesis; isopentenyl diphosphate biosynthesis via mevalonate pathway; isopentenyl diphosphate from (R)-mevalonate: step 1/3.</text>
</comment>
<keyword evidence="21" id="KW-0486">Methionine biosynthesis</keyword>
<evidence type="ECO:0000256" key="31">
    <source>
        <dbReference type="SAM" id="MobiDB-lite"/>
    </source>
</evidence>
<keyword evidence="11" id="KW-0479">Metal-binding</keyword>
<dbReference type="SUPFAM" id="SSF55060">
    <property type="entry name" value="GHMP Kinase, C-terminal domain"/>
    <property type="match status" value="1"/>
</dbReference>
<comment type="similarity">
    <text evidence="4">Belongs to the trans-sulfuration enzymes family.</text>
</comment>
<comment type="caution">
    <text evidence="34">The sequence shown here is derived from an EMBL/GenBank/DDBJ whole genome shotgun (WGS) entry which is preliminary data.</text>
</comment>
<keyword evidence="15" id="KW-0460">Magnesium</keyword>
<dbReference type="GO" id="GO:0005524">
    <property type="term" value="F:ATP binding"/>
    <property type="evidence" value="ECO:0007669"/>
    <property type="project" value="UniProtKB-KW"/>
</dbReference>
<keyword evidence="13" id="KW-0418">Kinase</keyword>
<dbReference type="FunFam" id="3.40.640.10:FF:000009">
    <property type="entry name" value="Cystathionine gamma-synthase homolog"/>
    <property type="match status" value="1"/>
</dbReference>
<dbReference type="Gene3D" id="3.30.70.890">
    <property type="entry name" value="GHMP kinase, C-terminal domain"/>
    <property type="match status" value="1"/>
</dbReference>
<evidence type="ECO:0000256" key="10">
    <source>
        <dbReference type="ARBA" id="ARBA00022679"/>
    </source>
</evidence>
<feature type="region of interest" description="Disordered" evidence="31">
    <location>
        <begin position="1"/>
        <end position="27"/>
    </location>
</feature>
<evidence type="ECO:0000256" key="14">
    <source>
        <dbReference type="ARBA" id="ARBA00022840"/>
    </source>
</evidence>
<keyword evidence="9" id="KW-0028">Amino-acid biosynthesis</keyword>
<keyword evidence="35" id="KW-1185">Reference proteome</keyword>
<evidence type="ECO:0000256" key="7">
    <source>
        <dbReference type="ARBA" id="ARBA00022490"/>
    </source>
</evidence>
<organism evidence="34 35">
    <name type="scientific">Phellinidium pouzarii</name>
    <dbReference type="NCBI Taxonomy" id="167371"/>
    <lineage>
        <taxon>Eukaryota</taxon>
        <taxon>Fungi</taxon>
        <taxon>Dikarya</taxon>
        <taxon>Basidiomycota</taxon>
        <taxon>Agaricomycotina</taxon>
        <taxon>Agaricomycetes</taxon>
        <taxon>Hymenochaetales</taxon>
        <taxon>Hymenochaetaceae</taxon>
        <taxon>Phellinidium</taxon>
    </lineage>
</organism>
<keyword evidence="14" id="KW-0067">ATP-binding</keyword>
<evidence type="ECO:0000256" key="5">
    <source>
        <dbReference type="ARBA" id="ARBA00012103"/>
    </source>
</evidence>
<evidence type="ECO:0000256" key="9">
    <source>
        <dbReference type="ARBA" id="ARBA00022605"/>
    </source>
</evidence>
<evidence type="ECO:0000256" key="18">
    <source>
        <dbReference type="ARBA" id="ARBA00023011"/>
    </source>
</evidence>
<comment type="catalytic activity">
    <reaction evidence="29">
        <text>an S-substituted L-cysteine + H2O = a thiol + pyruvate + NH4(+)</text>
        <dbReference type="Rhea" id="RHEA:18121"/>
        <dbReference type="ChEBI" id="CHEBI:15361"/>
        <dbReference type="ChEBI" id="CHEBI:15377"/>
        <dbReference type="ChEBI" id="CHEBI:28938"/>
        <dbReference type="ChEBI" id="CHEBI:29256"/>
        <dbReference type="ChEBI" id="CHEBI:58717"/>
        <dbReference type="EC" id="4.4.1.13"/>
    </reaction>
</comment>
<name>A0A4S4LGM9_9AGAM</name>
<evidence type="ECO:0000259" key="33">
    <source>
        <dbReference type="Pfam" id="PF10509"/>
    </source>
</evidence>
<dbReference type="GO" id="GO:0019287">
    <property type="term" value="P:isopentenyl diphosphate biosynthetic process, mevalonate pathway"/>
    <property type="evidence" value="ECO:0007669"/>
    <property type="project" value="UniProtKB-UniPathway"/>
</dbReference>
<dbReference type="Gene3D" id="3.30.230.10">
    <property type="match status" value="1"/>
</dbReference>
<dbReference type="InterPro" id="IPR006205">
    <property type="entry name" value="Mev_gal_kin"/>
</dbReference>
<evidence type="ECO:0000256" key="27">
    <source>
        <dbReference type="ARBA" id="ARBA00047213"/>
    </source>
</evidence>
<evidence type="ECO:0000256" key="16">
    <source>
        <dbReference type="ARBA" id="ARBA00022898"/>
    </source>
</evidence>
<dbReference type="FunFam" id="3.30.70.890:FF:000003">
    <property type="entry name" value="Mevalonate kinase"/>
    <property type="match status" value="1"/>
</dbReference>
<evidence type="ECO:0000256" key="12">
    <source>
        <dbReference type="ARBA" id="ARBA00022741"/>
    </source>
</evidence>
<dbReference type="GO" id="GO:0004496">
    <property type="term" value="F:mevalonate kinase activity"/>
    <property type="evidence" value="ECO:0007669"/>
    <property type="project" value="UniProtKB-EC"/>
</dbReference>
<dbReference type="PRINTS" id="PR00959">
    <property type="entry name" value="MEVGALKINASE"/>
</dbReference>
<dbReference type="EC" id="2.7.1.36" evidence="5"/>
<evidence type="ECO:0000259" key="32">
    <source>
        <dbReference type="Pfam" id="PF08544"/>
    </source>
</evidence>
<evidence type="ECO:0000256" key="30">
    <source>
        <dbReference type="ARBA" id="ARBA00072331"/>
    </source>
</evidence>
<feature type="domain" description="GHMP kinase C-terminal" evidence="32">
    <location>
        <begin position="797"/>
        <end position="863"/>
    </location>
</feature>
<dbReference type="SUPFAM" id="SSF53383">
    <property type="entry name" value="PLP-dependent transferases"/>
    <property type="match status" value="1"/>
</dbReference>
<evidence type="ECO:0000313" key="35">
    <source>
        <dbReference type="Proteomes" id="UP000308199"/>
    </source>
</evidence>
<evidence type="ECO:0000256" key="17">
    <source>
        <dbReference type="ARBA" id="ARBA00022955"/>
    </source>
</evidence>
<dbReference type="InterPro" id="IPR015422">
    <property type="entry name" value="PyrdxlP-dep_Trfase_small"/>
</dbReference>
<evidence type="ECO:0000256" key="28">
    <source>
        <dbReference type="ARBA" id="ARBA00047517"/>
    </source>
</evidence>
<evidence type="ECO:0000313" key="34">
    <source>
        <dbReference type="EMBL" id="THH10897.1"/>
    </source>
</evidence>
<keyword evidence="8" id="KW-0444">Lipid biosynthesis</keyword>
<keyword evidence="18" id="KW-0756">Sterol biosynthesis</keyword>
<comment type="catalytic activity">
    <reaction evidence="28">
        <text>L,L-cystathionine + H2O = L-homocysteine + pyruvate + NH4(+)</text>
        <dbReference type="Rhea" id="RHEA:13965"/>
        <dbReference type="ChEBI" id="CHEBI:15361"/>
        <dbReference type="ChEBI" id="CHEBI:15377"/>
        <dbReference type="ChEBI" id="CHEBI:28938"/>
        <dbReference type="ChEBI" id="CHEBI:58161"/>
        <dbReference type="ChEBI" id="CHEBI:58199"/>
    </reaction>
</comment>
<dbReference type="PROSITE" id="PS00627">
    <property type="entry name" value="GHMP_KINASES_ATP"/>
    <property type="match status" value="1"/>
</dbReference>
<dbReference type="SUPFAM" id="SSF54211">
    <property type="entry name" value="Ribosomal protein S5 domain 2-like"/>
    <property type="match status" value="1"/>
</dbReference>
<evidence type="ECO:0000256" key="1">
    <source>
        <dbReference type="ARBA" id="ARBA00001933"/>
    </source>
</evidence>
<protein>
    <recommendedName>
        <fullName evidence="30">Cystathionine beta-lyase</fullName>
        <ecNumber evidence="5">2.7.1.36</ecNumber>
        <ecNumber evidence="6">4.4.1.13</ecNumber>
    </recommendedName>
    <alternativeName>
        <fullName evidence="27">Cysteine-S-conjugate beta-lyase</fullName>
    </alternativeName>
</protein>
<evidence type="ECO:0000256" key="15">
    <source>
        <dbReference type="ARBA" id="ARBA00022842"/>
    </source>
</evidence>
<dbReference type="InterPro" id="IPR006203">
    <property type="entry name" value="GHMP_knse_ATP-bd_CS"/>
</dbReference>
<keyword evidence="22" id="KW-0753">Steroid metabolism</keyword>
<evidence type="ECO:0000256" key="2">
    <source>
        <dbReference type="ARBA" id="ARBA00004496"/>
    </source>
</evidence>
<evidence type="ECO:0000256" key="4">
    <source>
        <dbReference type="ARBA" id="ARBA00009077"/>
    </source>
</evidence>
<evidence type="ECO:0000256" key="8">
    <source>
        <dbReference type="ARBA" id="ARBA00022516"/>
    </source>
</evidence>
<sequence length="952" mass="102187">MAGNFGSSGSGRLRQSRNRDSEEGRAGFCQAPSPSFCLFSTMAAPFDLPTPGPDSPRTQRKPYRFATLCATVENPDMKDQYSSSSVPIYQSATFKGVAGEFDYSRSGNPTRSHLEHHLAKMSSAEHAFAVSSGMAAMDVITRLLKPGDEIIAGDDLYGGTNRLLGYLISHGGVIVHHVDTTKAESIHPYVKAGKTAMVLLESPTNPLLKIADLAKISADVKERAPEAIVVVDNTMMSPYLQRPLEHGADIVYDSATKYLSGHHDLMAGVITCNRDDLGKKMAFTINSIGNGLSPFDAFLLLRGTKTLAVRMDRQQKTAMAVATMLDHLGFVVHYPGLQNHPGREVHERIASGAGAVLSFTTGDKALSERIVGATRLWGISVSFGCVNSLISMPCVMSHASIDPATRAARGLPEDLIRLCVGIEDSVDLLDDLEHALLDAGAITLEQGIDGHHYVRASLKREGHAISRAIEKLALNEPEERFKDQREWFVSAPGKVILFGEHAVVHGVTALAASVDLRCYGLTTPRHDKKISVHFADLGGYSHEWDIDSLPWSAASPISPGSNHPDTLDAELIDAISTYSLPVATHDVPAARNAALTFLYLYMSLAHDESSRPALHFSARSMLPVGAGLGSSASFSSCAASALLLVLRRVSVPHLPAPATEPTHPGDPGHVHISHQGRRALPSDLAEEINRWAFVAEKVLHGNPSGVDNCVSVFGGALAYTRPGFGKKSGMEAIHGFKSLRFLLIDTKIPRNTKALVAGVALKKENEPDHVGNILTLIQNISDEARRILADPELARDIQLDAVGKLIIENHAHLRELGVSHPALEAVKEKTSAYGLQTKLTGAGGGGCAVTLVPDNFSEDQLKQLMSELLNDGFVPYLTSVGGSGIGILSPYGTSATPSVYGALATPPETPKVSGSLTKDAPLYFTRLQHAFDAVSAVRFADWAEQTGRWLYV</sequence>
<dbReference type="Gene3D" id="3.40.640.10">
    <property type="entry name" value="Type I PLP-dependent aspartate aminotransferase-like (Major domain)"/>
    <property type="match status" value="1"/>
</dbReference>
<feature type="domain" description="Galactokinase N-terminal" evidence="33">
    <location>
        <begin position="478"/>
        <end position="521"/>
    </location>
</feature>
<dbReference type="PANTHER" id="PTHR11808">
    <property type="entry name" value="TRANS-SULFURATION ENZYME FAMILY MEMBER"/>
    <property type="match status" value="1"/>
</dbReference>
<dbReference type="CDD" id="cd00614">
    <property type="entry name" value="CGS_like"/>
    <property type="match status" value="1"/>
</dbReference>
<evidence type="ECO:0000256" key="13">
    <source>
        <dbReference type="ARBA" id="ARBA00022777"/>
    </source>
</evidence>
<dbReference type="GO" id="GO:0005737">
    <property type="term" value="C:cytoplasm"/>
    <property type="evidence" value="ECO:0007669"/>
    <property type="project" value="UniProtKB-SubCell"/>
</dbReference>
<dbReference type="GO" id="GO:0016126">
    <property type="term" value="P:sterol biosynthetic process"/>
    <property type="evidence" value="ECO:0007669"/>
    <property type="project" value="UniProtKB-KW"/>
</dbReference>
<evidence type="ECO:0000256" key="26">
    <source>
        <dbReference type="ARBA" id="ARBA00046315"/>
    </source>
</evidence>
<evidence type="ECO:0000256" key="6">
    <source>
        <dbReference type="ARBA" id="ARBA00012224"/>
    </source>
</evidence>
<evidence type="ECO:0000256" key="22">
    <source>
        <dbReference type="ARBA" id="ARBA00023221"/>
    </source>
</evidence>
<dbReference type="PANTHER" id="PTHR11808:SF50">
    <property type="entry name" value="CYSTATHIONINE BETA-LYASE"/>
    <property type="match status" value="1"/>
</dbReference>
<dbReference type="FunFam" id="3.90.1150.10:FF:000013">
    <property type="entry name" value="Cystathionine beta-lyase"/>
    <property type="match status" value="1"/>
</dbReference>